<protein>
    <submittedName>
        <fullName evidence="1">Uncharacterized protein</fullName>
    </submittedName>
</protein>
<comment type="caution">
    <text evidence="1">The sequence shown here is derived from an EMBL/GenBank/DDBJ whole genome shotgun (WGS) entry which is preliminary data.</text>
</comment>
<proteinExistence type="predicted"/>
<evidence type="ECO:0000313" key="1">
    <source>
        <dbReference type="EMBL" id="KAF6088406.1"/>
    </source>
</evidence>
<evidence type="ECO:0000313" key="2">
    <source>
        <dbReference type="Proteomes" id="UP000664940"/>
    </source>
</evidence>
<name>A0A834DQ61_9CHIR</name>
<organism evidence="1 2">
    <name type="scientific">Phyllostomus discolor</name>
    <name type="common">pale spear-nosed bat</name>
    <dbReference type="NCBI Taxonomy" id="89673"/>
    <lineage>
        <taxon>Eukaryota</taxon>
        <taxon>Metazoa</taxon>
        <taxon>Chordata</taxon>
        <taxon>Craniata</taxon>
        <taxon>Vertebrata</taxon>
        <taxon>Euteleostomi</taxon>
        <taxon>Mammalia</taxon>
        <taxon>Eutheria</taxon>
        <taxon>Laurasiatheria</taxon>
        <taxon>Chiroptera</taxon>
        <taxon>Yangochiroptera</taxon>
        <taxon>Phyllostomidae</taxon>
        <taxon>Phyllostominae</taxon>
        <taxon>Phyllostomus</taxon>
    </lineage>
</organism>
<gene>
    <name evidence="1" type="ORF">HJG60_008231</name>
</gene>
<reference evidence="1 2" key="1">
    <citation type="journal article" date="2020" name="Nature">
        <title>Six reference-quality genomes reveal evolution of bat adaptations.</title>
        <authorList>
            <person name="Jebb D."/>
            <person name="Huang Z."/>
            <person name="Pippel M."/>
            <person name="Hughes G.M."/>
            <person name="Lavrichenko K."/>
            <person name="Devanna P."/>
            <person name="Winkler S."/>
            <person name="Jermiin L.S."/>
            <person name="Skirmuntt E.C."/>
            <person name="Katzourakis A."/>
            <person name="Burkitt-Gray L."/>
            <person name="Ray D.A."/>
            <person name="Sullivan K.A.M."/>
            <person name="Roscito J.G."/>
            <person name="Kirilenko B.M."/>
            <person name="Davalos L.M."/>
            <person name="Corthals A.P."/>
            <person name="Power M.L."/>
            <person name="Jones G."/>
            <person name="Ransome R.D."/>
            <person name="Dechmann D.K.N."/>
            <person name="Locatelli A.G."/>
            <person name="Puechmaille S.J."/>
            <person name="Fedrigo O."/>
            <person name="Jarvis E.D."/>
            <person name="Hiller M."/>
            <person name="Vernes S.C."/>
            <person name="Myers E.W."/>
            <person name="Teeling E.C."/>
        </authorList>
    </citation>
    <scope>NUCLEOTIDE SEQUENCE [LARGE SCALE GENOMIC DNA]</scope>
    <source>
        <strain evidence="1">Bat1K_MPI-CBG_1</strain>
    </source>
</reference>
<dbReference type="Proteomes" id="UP000664940">
    <property type="component" value="Unassembled WGS sequence"/>
</dbReference>
<sequence>MLLGPTCHSLLPSLLTGTHCAPGQQWNTQGRAREHFHATQSLRLGAEEIHPCMLGRRERSKRAAFPHTLIVKASLESPALPACIFLVPQYTYQAAAVQVPLMHCPWHLPNPPPFLGWGCSCYTTTVRSNRKIPPKIKNE</sequence>
<accession>A0A834DQ61</accession>
<dbReference type="AlphaFoldDB" id="A0A834DQ61"/>
<dbReference type="EMBL" id="JABVXQ010000010">
    <property type="protein sequence ID" value="KAF6088406.1"/>
    <property type="molecule type" value="Genomic_DNA"/>
</dbReference>